<feature type="compositionally biased region" description="Low complexity" evidence="1">
    <location>
        <begin position="378"/>
        <end position="393"/>
    </location>
</feature>
<evidence type="ECO:0000313" key="2">
    <source>
        <dbReference type="EMBL" id="KAH8996648.1"/>
    </source>
</evidence>
<accession>A0AAD4LRK2</accession>
<feature type="compositionally biased region" description="Basic and acidic residues" evidence="1">
    <location>
        <begin position="178"/>
        <end position="191"/>
    </location>
</feature>
<dbReference type="Proteomes" id="UP001201163">
    <property type="component" value="Unassembled WGS sequence"/>
</dbReference>
<feature type="compositionally biased region" description="Basic and acidic residues" evidence="1">
    <location>
        <begin position="283"/>
        <end position="292"/>
    </location>
</feature>
<feature type="compositionally biased region" description="Basic residues" evidence="1">
    <location>
        <begin position="439"/>
        <end position="448"/>
    </location>
</feature>
<gene>
    <name evidence="2" type="ORF">EDB92DRAFT_1512833</name>
</gene>
<dbReference type="EMBL" id="JAKELL010000008">
    <property type="protein sequence ID" value="KAH8996648.1"/>
    <property type="molecule type" value="Genomic_DNA"/>
</dbReference>
<feature type="region of interest" description="Disordered" evidence="1">
    <location>
        <begin position="130"/>
        <end position="407"/>
    </location>
</feature>
<feature type="compositionally biased region" description="Basic and acidic residues" evidence="1">
    <location>
        <begin position="429"/>
        <end position="438"/>
    </location>
</feature>
<comment type="caution">
    <text evidence="2">The sequence shown here is derived from an EMBL/GenBank/DDBJ whole genome shotgun (WGS) entry which is preliminary data.</text>
</comment>
<proteinExistence type="predicted"/>
<protein>
    <submittedName>
        <fullName evidence="2">Uncharacterized protein</fullName>
    </submittedName>
</protein>
<feature type="compositionally biased region" description="Low complexity" evidence="1">
    <location>
        <begin position="298"/>
        <end position="331"/>
    </location>
</feature>
<sequence length="470" mass="50485">MLFRPHSLSYRKIKELESQLDFYKHHFPGVRDLAREHRPPQINTSASEDRANGGRVPTPGNPLPSPPRPIWYPFTARNPNFVPPGNSQEPYLRTNVPPIQPYAYQTGAGAVYYEGTRYEDRVVPQAVRDMAARDSGSERERARSRSGHRERERSADRRSRRREGESERDRQRRKRDRYRRDTGGRDDDGLAERTASAGGQPPMGNALGIHPGSHYPGQGLYAPAAPPVTSTAGGVHDPYPSTSRGGGASSTGHGTAPAIVTTVSVSGSRHREVPLSAGPEPSRAARTDHNTRWADPVSRPSSTPTGPLLSSWVAPDLSNPSLNSLGLSAPPQNDGGPNLRAFPAGPTSMGLTPRNSVSSWGTEDSGPTQGDLFSTLRPLAPAPADGGPPASDLLSRPDGQLLGVGRSNQIANPRPQLAHASMQPLFVGHPDRDADTRSRSRHSHHSRSRTISGSQASVVSSAPGATILCA</sequence>
<evidence type="ECO:0000313" key="3">
    <source>
        <dbReference type="Proteomes" id="UP001201163"/>
    </source>
</evidence>
<feature type="region of interest" description="Disordered" evidence="1">
    <location>
        <begin position="426"/>
        <end position="458"/>
    </location>
</feature>
<feature type="compositionally biased region" description="Basic and acidic residues" evidence="1">
    <location>
        <begin position="130"/>
        <end position="170"/>
    </location>
</feature>
<feature type="compositionally biased region" description="Polar residues" evidence="1">
    <location>
        <begin position="349"/>
        <end position="372"/>
    </location>
</feature>
<reference evidence="2" key="1">
    <citation type="submission" date="2022-01" db="EMBL/GenBank/DDBJ databases">
        <title>Comparative genomics reveals a dynamic genome evolution in the ectomycorrhizal milk-cap (Lactarius) mushrooms.</title>
        <authorList>
            <consortium name="DOE Joint Genome Institute"/>
            <person name="Lebreton A."/>
            <person name="Tang N."/>
            <person name="Kuo A."/>
            <person name="LaButti K."/>
            <person name="Drula E."/>
            <person name="Barry K."/>
            <person name="Clum A."/>
            <person name="Lipzen A."/>
            <person name="Mousain D."/>
            <person name="Ng V."/>
            <person name="Wang R."/>
            <person name="Wang X."/>
            <person name="Dai Y."/>
            <person name="Henrissat B."/>
            <person name="Grigoriev I.V."/>
            <person name="Guerin-Laguette A."/>
            <person name="Yu F."/>
            <person name="Martin F.M."/>
        </authorList>
    </citation>
    <scope>NUCLEOTIDE SEQUENCE</scope>
    <source>
        <strain evidence="2">QP</strain>
    </source>
</reference>
<feature type="region of interest" description="Disordered" evidence="1">
    <location>
        <begin position="36"/>
        <end position="66"/>
    </location>
</feature>
<keyword evidence="3" id="KW-1185">Reference proteome</keyword>
<evidence type="ECO:0000256" key="1">
    <source>
        <dbReference type="SAM" id="MobiDB-lite"/>
    </source>
</evidence>
<dbReference type="AlphaFoldDB" id="A0AAD4LRK2"/>
<name>A0AAD4LRK2_9AGAM</name>
<organism evidence="2 3">
    <name type="scientific">Lactarius akahatsu</name>
    <dbReference type="NCBI Taxonomy" id="416441"/>
    <lineage>
        <taxon>Eukaryota</taxon>
        <taxon>Fungi</taxon>
        <taxon>Dikarya</taxon>
        <taxon>Basidiomycota</taxon>
        <taxon>Agaricomycotina</taxon>
        <taxon>Agaricomycetes</taxon>
        <taxon>Russulales</taxon>
        <taxon>Russulaceae</taxon>
        <taxon>Lactarius</taxon>
    </lineage>
</organism>